<feature type="domain" description="CCHC-type" evidence="9">
    <location>
        <begin position="499"/>
        <end position="514"/>
    </location>
</feature>
<feature type="region of interest" description="Disordered" evidence="8">
    <location>
        <begin position="102"/>
        <end position="133"/>
    </location>
</feature>
<gene>
    <name evidence="10" type="ORF">Tci_019919</name>
</gene>
<dbReference type="InterPro" id="IPR021109">
    <property type="entry name" value="Peptidase_aspartic_dom_sf"/>
</dbReference>
<dbReference type="Pfam" id="PF08284">
    <property type="entry name" value="RVP_2"/>
    <property type="match status" value="1"/>
</dbReference>
<dbReference type="EMBL" id="BKCJ010002348">
    <property type="protein sequence ID" value="GEU47941.1"/>
    <property type="molecule type" value="Genomic_DNA"/>
</dbReference>
<keyword evidence="3" id="KW-0540">Nuclease</keyword>
<dbReference type="CDD" id="cd00303">
    <property type="entry name" value="retropepsin_like"/>
    <property type="match status" value="1"/>
</dbReference>
<dbReference type="GO" id="GO:0008270">
    <property type="term" value="F:zinc ion binding"/>
    <property type="evidence" value="ECO:0007669"/>
    <property type="project" value="UniProtKB-KW"/>
</dbReference>
<reference evidence="10" key="1">
    <citation type="journal article" date="2019" name="Sci. Rep.">
        <title>Draft genome of Tanacetum cinerariifolium, the natural source of mosquito coil.</title>
        <authorList>
            <person name="Yamashiro T."/>
            <person name="Shiraishi A."/>
            <person name="Satake H."/>
            <person name="Nakayama K."/>
        </authorList>
    </citation>
    <scope>NUCLEOTIDE SEQUENCE</scope>
</reference>
<sequence length="836" mass="94449">MEYLFRATWKKSGFFQEYIFQVIRKRFEFKIRRRVFIGSHCHEFIEFSKEFFFKDVPSMEWMISLHTINVKDHSFSSNSEIELLLFDSNYYIGSVKKRSSSGHLSSDHSSSGHSASNHSSSDHSLSGHSILGHSVSEHTPPVTTIPDLSTPLRFVYPLIFRTPHYSKAYRRWRSPAANVTSSIHASRALVPSRADLLLPRKRFRDSISPEDSVEEDIDTNVLANIEADAMVIEVAANMHVEAGVDAGIGMEVDVGVDVEDEVESGDRGTMEFGVDVVSGIDIPDGMVMPDAVEHNDDNGNVGGNGNGNGMGNVHGNGRGNQNRNKGGNGNGNLDRNDRGAMPVAHECTYHDFVKCQPLNFKGTKGVVGLTRWFKKIETVFHISNCPERYQVKYAKCTLLNKISRTYYDVHQDGPQGRGSGENFIRGLLDNIQGNVIVVEPTRLQDAIRIANNLMYQKLKGYAVKNAEKKRRHMTRDCMNIVADIPTQRSPLVNQRVPTCFECGRHVHYRIECPKLKNQTRADRSFVSSIFSALLDVIPSTLDISYAIELADGRVVKTNTMLKGCTLGLLDHPFNIDLMPIELGSFDVIIDMDWLANHHAVIVCDDKIVQIPYGDEVLIETKDKSEEKRIEDVPIIQDFLEVFPEDLLGLPPTRQVEFQIDLVPGAAPVAQAPYRLASSELQELSTQLQELSDKVPYPEELQFGRKKFQRQRSEHATGEKVEAAFQLLKRRLCSTPILALPEGSENLMVYCDASHKGLGIVLMQREKVIAYMSCQLKIHEKNYTTHDLELRVVVFALKMWRHFMYGTKCVVFTDHKSLPHILDQKELNIRQRDGWNC</sequence>
<evidence type="ECO:0000256" key="5">
    <source>
        <dbReference type="ARBA" id="ARBA00022801"/>
    </source>
</evidence>
<feature type="compositionally biased region" description="Gly residues" evidence="8">
    <location>
        <begin position="300"/>
        <end position="318"/>
    </location>
</feature>
<dbReference type="InterPro" id="IPR043502">
    <property type="entry name" value="DNA/RNA_pol_sf"/>
</dbReference>
<evidence type="ECO:0000256" key="4">
    <source>
        <dbReference type="ARBA" id="ARBA00022759"/>
    </source>
</evidence>
<keyword evidence="6 10" id="KW-0695">RNA-directed DNA polymerase</keyword>
<organism evidence="10">
    <name type="scientific">Tanacetum cinerariifolium</name>
    <name type="common">Dalmatian daisy</name>
    <name type="synonym">Chrysanthemum cinerariifolium</name>
    <dbReference type="NCBI Taxonomy" id="118510"/>
    <lineage>
        <taxon>Eukaryota</taxon>
        <taxon>Viridiplantae</taxon>
        <taxon>Streptophyta</taxon>
        <taxon>Embryophyta</taxon>
        <taxon>Tracheophyta</taxon>
        <taxon>Spermatophyta</taxon>
        <taxon>Magnoliopsida</taxon>
        <taxon>eudicotyledons</taxon>
        <taxon>Gunneridae</taxon>
        <taxon>Pentapetalae</taxon>
        <taxon>asterids</taxon>
        <taxon>campanulids</taxon>
        <taxon>Asterales</taxon>
        <taxon>Asteraceae</taxon>
        <taxon>Asteroideae</taxon>
        <taxon>Anthemideae</taxon>
        <taxon>Anthemidinae</taxon>
        <taxon>Tanacetum</taxon>
    </lineage>
</organism>
<dbReference type="GO" id="GO:0003964">
    <property type="term" value="F:RNA-directed DNA polymerase activity"/>
    <property type="evidence" value="ECO:0007669"/>
    <property type="project" value="UniProtKB-KW"/>
</dbReference>
<dbReference type="InterPro" id="IPR041373">
    <property type="entry name" value="RT_RNaseH"/>
</dbReference>
<keyword evidence="7" id="KW-0863">Zinc-finger</keyword>
<dbReference type="InterPro" id="IPR032567">
    <property type="entry name" value="RTL1-rel"/>
</dbReference>
<keyword evidence="7" id="KW-0862">Zinc</keyword>
<dbReference type="CDD" id="cd09274">
    <property type="entry name" value="RNase_HI_RT_Ty3"/>
    <property type="match status" value="1"/>
</dbReference>
<feature type="region of interest" description="Disordered" evidence="8">
    <location>
        <begin position="296"/>
        <end position="339"/>
    </location>
</feature>
<dbReference type="Gene3D" id="2.40.70.10">
    <property type="entry name" value="Acid Proteases"/>
    <property type="match status" value="1"/>
</dbReference>
<comment type="caution">
    <text evidence="10">The sequence shown here is derived from an EMBL/GenBank/DDBJ whole genome shotgun (WGS) entry which is preliminary data.</text>
</comment>
<evidence type="ECO:0000256" key="7">
    <source>
        <dbReference type="PROSITE-ProRule" id="PRU00047"/>
    </source>
</evidence>
<keyword evidence="7" id="KW-0479">Metal-binding</keyword>
<protein>
    <submittedName>
        <fullName evidence="10">Putative reverse transcriptase domain-containing protein</fullName>
    </submittedName>
</protein>
<accession>A0A6L2KEQ1</accession>
<keyword evidence="2" id="KW-0548">Nucleotidyltransferase</keyword>
<evidence type="ECO:0000256" key="3">
    <source>
        <dbReference type="ARBA" id="ARBA00022722"/>
    </source>
</evidence>
<dbReference type="PROSITE" id="PS50158">
    <property type="entry name" value="ZF_CCHC"/>
    <property type="match status" value="1"/>
</dbReference>
<dbReference type="AlphaFoldDB" id="A0A6L2KEQ1"/>
<name>A0A6L2KEQ1_TANCI</name>
<proteinExistence type="predicted"/>
<dbReference type="PANTHER" id="PTHR15503">
    <property type="entry name" value="LDOC1 RELATED"/>
    <property type="match status" value="1"/>
</dbReference>
<evidence type="ECO:0000313" key="10">
    <source>
        <dbReference type="EMBL" id="GEU47941.1"/>
    </source>
</evidence>
<dbReference type="PANTHER" id="PTHR15503:SF45">
    <property type="entry name" value="RNA-DIRECTED DNA POLYMERASE HOMOLOG"/>
    <property type="match status" value="1"/>
</dbReference>
<keyword evidence="4" id="KW-0255">Endonuclease</keyword>
<dbReference type="Pfam" id="PF17917">
    <property type="entry name" value="RT_RNaseH"/>
    <property type="match status" value="1"/>
</dbReference>
<evidence type="ECO:0000256" key="2">
    <source>
        <dbReference type="ARBA" id="ARBA00022695"/>
    </source>
</evidence>
<evidence type="ECO:0000256" key="8">
    <source>
        <dbReference type="SAM" id="MobiDB-lite"/>
    </source>
</evidence>
<keyword evidence="5" id="KW-0378">Hydrolase</keyword>
<evidence type="ECO:0000256" key="1">
    <source>
        <dbReference type="ARBA" id="ARBA00022679"/>
    </source>
</evidence>
<dbReference type="GO" id="GO:0004519">
    <property type="term" value="F:endonuclease activity"/>
    <property type="evidence" value="ECO:0007669"/>
    <property type="project" value="UniProtKB-KW"/>
</dbReference>
<evidence type="ECO:0000256" key="6">
    <source>
        <dbReference type="ARBA" id="ARBA00022918"/>
    </source>
</evidence>
<dbReference type="SUPFAM" id="SSF56672">
    <property type="entry name" value="DNA/RNA polymerases"/>
    <property type="match status" value="2"/>
</dbReference>
<evidence type="ECO:0000259" key="9">
    <source>
        <dbReference type="PROSITE" id="PS50158"/>
    </source>
</evidence>
<dbReference type="GO" id="GO:0016787">
    <property type="term" value="F:hydrolase activity"/>
    <property type="evidence" value="ECO:0007669"/>
    <property type="project" value="UniProtKB-KW"/>
</dbReference>
<dbReference type="InterPro" id="IPR001878">
    <property type="entry name" value="Znf_CCHC"/>
</dbReference>
<keyword evidence="1" id="KW-0808">Transferase</keyword>
<dbReference type="GO" id="GO:0003676">
    <property type="term" value="F:nucleic acid binding"/>
    <property type="evidence" value="ECO:0007669"/>
    <property type="project" value="InterPro"/>
</dbReference>